<dbReference type="PANTHER" id="PTHR10544">
    <property type="entry name" value="60S RIBOSOMAL PROTEIN L28"/>
    <property type="match status" value="1"/>
</dbReference>
<dbReference type="Gene3D" id="3.30.390.110">
    <property type="match status" value="1"/>
</dbReference>
<dbReference type="GO" id="GO:0006412">
    <property type="term" value="P:translation"/>
    <property type="evidence" value="ECO:0007669"/>
    <property type="project" value="InterPro"/>
</dbReference>
<evidence type="ECO:0000313" key="7">
    <source>
        <dbReference type="Proteomes" id="UP001321749"/>
    </source>
</evidence>
<feature type="domain" description="Ribosomal eL28/Mak16" evidence="5">
    <location>
        <begin position="8"/>
        <end position="127"/>
    </location>
</feature>
<dbReference type="Pfam" id="PF01778">
    <property type="entry name" value="Ribosomal_L28e"/>
    <property type="match status" value="1"/>
</dbReference>
<keyword evidence="2 6" id="KW-0689">Ribosomal protein</keyword>
<dbReference type="GO" id="GO:0003735">
    <property type="term" value="F:structural constituent of ribosome"/>
    <property type="evidence" value="ECO:0007669"/>
    <property type="project" value="InterPro"/>
</dbReference>
<evidence type="ECO:0000256" key="2">
    <source>
        <dbReference type="ARBA" id="ARBA00022980"/>
    </source>
</evidence>
<dbReference type="EMBL" id="MU865115">
    <property type="protein sequence ID" value="KAK4457441.1"/>
    <property type="molecule type" value="Genomic_DNA"/>
</dbReference>
<dbReference type="Proteomes" id="UP001321749">
    <property type="component" value="Unassembled WGS sequence"/>
</dbReference>
<evidence type="ECO:0000256" key="4">
    <source>
        <dbReference type="SAM" id="MobiDB-lite"/>
    </source>
</evidence>
<evidence type="ECO:0000259" key="5">
    <source>
        <dbReference type="Pfam" id="PF01778"/>
    </source>
</evidence>
<reference evidence="6" key="1">
    <citation type="journal article" date="2023" name="Mol. Phylogenet. Evol.">
        <title>Genome-scale phylogeny and comparative genomics of the fungal order Sordariales.</title>
        <authorList>
            <person name="Hensen N."/>
            <person name="Bonometti L."/>
            <person name="Westerberg I."/>
            <person name="Brannstrom I.O."/>
            <person name="Guillou S."/>
            <person name="Cros-Aarteil S."/>
            <person name="Calhoun S."/>
            <person name="Haridas S."/>
            <person name="Kuo A."/>
            <person name="Mondo S."/>
            <person name="Pangilinan J."/>
            <person name="Riley R."/>
            <person name="LaButti K."/>
            <person name="Andreopoulos B."/>
            <person name="Lipzen A."/>
            <person name="Chen C."/>
            <person name="Yan M."/>
            <person name="Daum C."/>
            <person name="Ng V."/>
            <person name="Clum A."/>
            <person name="Steindorff A."/>
            <person name="Ohm R.A."/>
            <person name="Martin F."/>
            <person name="Silar P."/>
            <person name="Natvig D.O."/>
            <person name="Lalanne C."/>
            <person name="Gautier V."/>
            <person name="Ament-Velasquez S.L."/>
            <person name="Kruys A."/>
            <person name="Hutchinson M.I."/>
            <person name="Powell A.J."/>
            <person name="Barry K."/>
            <person name="Miller A.N."/>
            <person name="Grigoriev I.V."/>
            <person name="Debuchy R."/>
            <person name="Gladieux P."/>
            <person name="Hiltunen Thoren M."/>
            <person name="Johannesson H."/>
        </authorList>
    </citation>
    <scope>NUCLEOTIDE SEQUENCE</scope>
    <source>
        <strain evidence="6">PSN324</strain>
    </source>
</reference>
<comment type="similarity">
    <text evidence="1">Belongs to the eukaryotic ribosomal protein eL28 family.</text>
</comment>
<reference evidence="6" key="2">
    <citation type="submission" date="2023-06" db="EMBL/GenBank/DDBJ databases">
        <authorList>
            <consortium name="Lawrence Berkeley National Laboratory"/>
            <person name="Mondo S.J."/>
            <person name="Hensen N."/>
            <person name="Bonometti L."/>
            <person name="Westerberg I."/>
            <person name="Brannstrom I.O."/>
            <person name="Guillou S."/>
            <person name="Cros-Aarteil S."/>
            <person name="Calhoun S."/>
            <person name="Haridas S."/>
            <person name="Kuo A."/>
            <person name="Pangilinan J."/>
            <person name="Riley R."/>
            <person name="Labutti K."/>
            <person name="Andreopoulos B."/>
            <person name="Lipzen A."/>
            <person name="Chen C."/>
            <person name="Yanf M."/>
            <person name="Daum C."/>
            <person name="Ng V."/>
            <person name="Clum A."/>
            <person name="Steindorff A."/>
            <person name="Ohm R."/>
            <person name="Martin F."/>
            <person name="Silar P."/>
            <person name="Natvig D."/>
            <person name="Lalanne C."/>
            <person name="Gautier V."/>
            <person name="Ament-Velasquez S.L."/>
            <person name="Kruys A."/>
            <person name="Hutchinson M.I."/>
            <person name="Powell A.J."/>
            <person name="Barry K."/>
            <person name="Miller A.N."/>
            <person name="Grigoriev I.V."/>
            <person name="Debuchy R."/>
            <person name="Gladieux P."/>
            <person name="Thoren M.H."/>
            <person name="Johannesson H."/>
        </authorList>
    </citation>
    <scope>NUCLEOTIDE SEQUENCE</scope>
    <source>
        <strain evidence="6">PSN324</strain>
    </source>
</reference>
<feature type="region of interest" description="Disordered" evidence="4">
    <location>
        <begin position="124"/>
        <end position="150"/>
    </location>
</feature>
<accession>A0AAV9HC22</accession>
<organism evidence="6 7">
    <name type="scientific">Cladorrhinum samala</name>
    <dbReference type="NCBI Taxonomy" id="585594"/>
    <lineage>
        <taxon>Eukaryota</taxon>
        <taxon>Fungi</taxon>
        <taxon>Dikarya</taxon>
        <taxon>Ascomycota</taxon>
        <taxon>Pezizomycotina</taxon>
        <taxon>Sordariomycetes</taxon>
        <taxon>Sordariomycetidae</taxon>
        <taxon>Sordariales</taxon>
        <taxon>Podosporaceae</taxon>
        <taxon>Cladorrhinum</taxon>
    </lineage>
</organism>
<name>A0AAV9HC22_9PEZI</name>
<dbReference type="InterPro" id="IPR002672">
    <property type="entry name" value="Ribosomal_eL28"/>
</dbReference>
<dbReference type="GO" id="GO:0005840">
    <property type="term" value="C:ribosome"/>
    <property type="evidence" value="ECO:0007669"/>
    <property type="project" value="UniProtKB-KW"/>
</dbReference>
<protein>
    <submittedName>
        <fullName evidence="6">Cytosolic 60S ribosomal protein Rpl28</fullName>
    </submittedName>
</protein>
<evidence type="ECO:0000256" key="1">
    <source>
        <dbReference type="ARBA" id="ARBA00007926"/>
    </source>
</evidence>
<sequence>MSNVSADLIWEVARHQNAFLVKRNTNGGVRFSKDPLNLTNVHSRKFAGFVNDKAVGIAPAEKGGVEVISKKASASNKPASGRISTVYGANKSTRKTYKSIAATVAKNGYRADLLPFAVARASAIRRSQRPVKPTPEPKLRGKKAAAAKSE</sequence>
<evidence type="ECO:0000313" key="6">
    <source>
        <dbReference type="EMBL" id="KAK4457441.1"/>
    </source>
</evidence>
<keyword evidence="7" id="KW-1185">Reference proteome</keyword>
<gene>
    <name evidence="6" type="ORF">QBC42DRAFT_38718</name>
</gene>
<proteinExistence type="inferred from homology"/>
<feature type="compositionally biased region" description="Basic residues" evidence="4">
    <location>
        <begin position="140"/>
        <end position="150"/>
    </location>
</feature>
<dbReference type="InterPro" id="IPR029004">
    <property type="entry name" value="Ribosomal_eL28/Mak16"/>
</dbReference>
<dbReference type="FunFam" id="3.30.390.110:FF:000002">
    <property type="entry name" value="60S ribosomal protein L28"/>
    <property type="match status" value="1"/>
</dbReference>
<dbReference type="AlphaFoldDB" id="A0AAV9HC22"/>
<comment type="caution">
    <text evidence="6">The sequence shown here is derived from an EMBL/GenBank/DDBJ whole genome shotgun (WGS) entry which is preliminary data.</text>
</comment>
<keyword evidence="3" id="KW-0687">Ribonucleoprotein</keyword>
<evidence type="ECO:0000256" key="3">
    <source>
        <dbReference type="ARBA" id="ARBA00023274"/>
    </source>
</evidence>
<dbReference type="GO" id="GO:1990904">
    <property type="term" value="C:ribonucleoprotein complex"/>
    <property type="evidence" value="ECO:0007669"/>
    <property type="project" value="UniProtKB-KW"/>
</dbReference>